<dbReference type="EMBL" id="JAAIUW010000006">
    <property type="protein sequence ID" value="KAF7829049.1"/>
    <property type="molecule type" value="Genomic_DNA"/>
</dbReference>
<accession>A0A834U304</accession>
<dbReference type="AlphaFoldDB" id="A0A834U304"/>
<reference evidence="1" key="1">
    <citation type="submission" date="2020-09" db="EMBL/GenBank/DDBJ databases">
        <title>Genome-Enabled Discovery of Anthraquinone Biosynthesis in Senna tora.</title>
        <authorList>
            <person name="Kang S.-H."/>
            <person name="Pandey R.P."/>
            <person name="Lee C.-M."/>
            <person name="Sim J.-S."/>
            <person name="Jeong J.-T."/>
            <person name="Choi B.-S."/>
            <person name="Jung M."/>
            <person name="Ginzburg D."/>
            <person name="Zhao K."/>
            <person name="Won S.Y."/>
            <person name="Oh T.-J."/>
            <person name="Yu Y."/>
            <person name="Kim N.-H."/>
            <person name="Lee O.R."/>
            <person name="Lee T.-H."/>
            <person name="Bashyal P."/>
            <person name="Kim T.-S."/>
            <person name="Lee W.-H."/>
            <person name="Kawkins C."/>
            <person name="Kim C.-K."/>
            <person name="Kim J.S."/>
            <person name="Ahn B.O."/>
            <person name="Rhee S.Y."/>
            <person name="Sohng J.K."/>
        </authorList>
    </citation>
    <scope>NUCLEOTIDE SEQUENCE</scope>
    <source>
        <tissue evidence="1">Leaf</tissue>
    </source>
</reference>
<gene>
    <name evidence="1" type="ORF">G2W53_020213</name>
</gene>
<dbReference type="Proteomes" id="UP000634136">
    <property type="component" value="Unassembled WGS sequence"/>
</dbReference>
<evidence type="ECO:0000313" key="1">
    <source>
        <dbReference type="EMBL" id="KAF7829049.1"/>
    </source>
</evidence>
<keyword evidence="2" id="KW-1185">Reference proteome</keyword>
<proteinExistence type="predicted"/>
<protein>
    <submittedName>
        <fullName evidence="1">Uncharacterized protein</fullName>
    </submittedName>
</protein>
<evidence type="ECO:0000313" key="2">
    <source>
        <dbReference type="Proteomes" id="UP000634136"/>
    </source>
</evidence>
<sequence>MVKQSGRGIFSSQYAETQLKEDGNKVGLKLAMRDQ</sequence>
<organism evidence="1 2">
    <name type="scientific">Senna tora</name>
    <dbReference type="NCBI Taxonomy" id="362788"/>
    <lineage>
        <taxon>Eukaryota</taxon>
        <taxon>Viridiplantae</taxon>
        <taxon>Streptophyta</taxon>
        <taxon>Embryophyta</taxon>
        <taxon>Tracheophyta</taxon>
        <taxon>Spermatophyta</taxon>
        <taxon>Magnoliopsida</taxon>
        <taxon>eudicotyledons</taxon>
        <taxon>Gunneridae</taxon>
        <taxon>Pentapetalae</taxon>
        <taxon>rosids</taxon>
        <taxon>fabids</taxon>
        <taxon>Fabales</taxon>
        <taxon>Fabaceae</taxon>
        <taxon>Caesalpinioideae</taxon>
        <taxon>Cassia clade</taxon>
        <taxon>Senna</taxon>
    </lineage>
</organism>
<name>A0A834U304_9FABA</name>
<comment type="caution">
    <text evidence="1">The sequence shown here is derived from an EMBL/GenBank/DDBJ whole genome shotgun (WGS) entry which is preliminary data.</text>
</comment>